<dbReference type="GeneTree" id="ENSGT00960000189947"/>
<keyword evidence="2" id="KW-1185">Reference proteome</keyword>
<sequence length="54" mass="6118">MVALGTLMGSGNWCSALAIWVTLLKCLLISTYHSTDFDVNHNWLEHFSLPFSYI</sequence>
<accession>A0A8C5YNB0</accession>
<protein>
    <submittedName>
        <fullName evidence="1">Uncharacterized protein</fullName>
    </submittedName>
</protein>
<dbReference type="AlphaFoldDB" id="A0A8C5YNB0"/>
<name>A0A8C5YNB0_MARMA</name>
<reference evidence="1" key="1">
    <citation type="submission" date="2025-08" db="UniProtKB">
        <authorList>
            <consortium name="Ensembl"/>
        </authorList>
    </citation>
    <scope>IDENTIFICATION</scope>
</reference>
<reference evidence="1" key="2">
    <citation type="submission" date="2025-09" db="UniProtKB">
        <authorList>
            <consortium name="Ensembl"/>
        </authorList>
    </citation>
    <scope>IDENTIFICATION</scope>
</reference>
<evidence type="ECO:0000313" key="1">
    <source>
        <dbReference type="Ensembl" id="ENSMMMP00000002265.1"/>
    </source>
</evidence>
<evidence type="ECO:0000313" key="2">
    <source>
        <dbReference type="Proteomes" id="UP000694407"/>
    </source>
</evidence>
<proteinExistence type="predicted"/>
<dbReference type="Ensembl" id="ENSMMMT00000002537.1">
    <property type="protein sequence ID" value="ENSMMMP00000002265.1"/>
    <property type="gene ID" value="ENSMMMG00000002080.1"/>
</dbReference>
<dbReference type="Proteomes" id="UP000694407">
    <property type="component" value="Unplaced"/>
</dbReference>
<organism evidence="1 2">
    <name type="scientific">Marmota marmota marmota</name>
    <name type="common">Alpine marmot</name>
    <dbReference type="NCBI Taxonomy" id="9994"/>
    <lineage>
        <taxon>Eukaryota</taxon>
        <taxon>Metazoa</taxon>
        <taxon>Chordata</taxon>
        <taxon>Craniata</taxon>
        <taxon>Vertebrata</taxon>
        <taxon>Euteleostomi</taxon>
        <taxon>Mammalia</taxon>
        <taxon>Eutheria</taxon>
        <taxon>Euarchontoglires</taxon>
        <taxon>Glires</taxon>
        <taxon>Rodentia</taxon>
        <taxon>Sciuromorpha</taxon>
        <taxon>Sciuridae</taxon>
        <taxon>Xerinae</taxon>
        <taxon>Marmotini</taxon>
        <taxon>Marmota</taxon>
    </lineage>
</organism>